<evidence type="ECO:0000256" key="4">
    <source>
        <dbReference type="ARBA" id="ARBA00022833"/>
    </source>
</evidence>
<dbReference type="Proteomes" id="UP000002009">
    <property type="component" value="Chromosome 15"/>
</dbReference>
<evidence type="ECO:0000313" key="9">
    <source>
        <dbReference type="Proteomes" id="UP000002009"/>
    </source>
</evidence>
<dbReference type="GO" id="GO:0005634">
    <property type="term" value="C:nucleus"/>
    <property type="evidence" value="ECO:0007669"/>
    <property type="project" value="UniProtKB-SubCell"/>
</dbReference>
<feature type="compositionally biased region" description="Pro residues" evidence="6">
    <location>
        <begin position="193"/>
        <end position="208"/>
    </location>
</feature>
<dbReference type="InterPro" id="IPR013087">
    <property type="entry name" value="Znf_C2H2_type"/>
</dbReference>
<feature type="domain" description="C2H2-type" evidence="7">
    <location>
        <begin position="37"/>
        <end position="60"/>
    </location>
</feature>
<evidence type="ECO:0000313" key="8">
    <source>
        <dbReference type="EMBL" id="ACO67564.1"/>
    </source>
</evidence>
<dbReference type="PROSITE" id="PS00028">
    <property type="entry name" value="ZINC_FINGER_C2H2_1"/>
    <property type="match status" value="2"/>
</dbReference>
<evidence type="ECO:0000256" key="6">
    <source>
        <dbReference type="SAM" id="MobiDB-lite"/>
    </source>
</evidence>
<dbReference type="OMA" id="MPPHMAF"/>
<dbReference type="KEGG" id="mis:MICPUN_64342"/>
<keyword evidence="5" id="KW-0539">Nucleus</keyword>
<keyword evidence="3" id="KW-0863">Zinc-finger</keyword>
<dbReference type="PANTHER" id="PTHR23215">
    <property type="entry name" value="ZINC FINGER PROTEIN 207"/>
    <property type="match status" value="1"/>
</dbReference>
<feature type="compositionally biased region" description="Basic and acidic residues" evidence="6">
    <location>
        <begin position="246"/>
        <end position="258"/>
    </location>
</feature>
<keyword evidence="9" id="KW-1185">Reference proteome</keyword>
<dbReference type="GO" id="GO:0008270">
    <property type="term" value="F:zinc ion binding"/>
    <property type="evidence" value="ECO:0007669"/>
    <property type="project" value="UniProtKB-KW"/>
</dbReference>
<feature type="region of interest" description="Disordered" evidence="6">
    <location>
        <begin position="193"/>
        <end position="269"/>
    </location>
</feature>
<comment type="subcellular location">
    <subcellularLocation>
        <location evidence="1">Nucleus</location>
    </subcellularLocation>
</comment>
<organism evidence="8 9">
    <name type="scientific">Micromonas commoda (strain RCC299 / NOUM17 / CCMP2709)</name>
    <name type="common">Picoplanktonic green alga</name>
    <dbReference type="NCBI Taxonomy" id="296587"/>
    <lineage>
        <taxon>Eukaryota</taxon>
        <taxon>Viridiplantae</taxon>
        <taxon>Chlorophyta</taxon>
        <taxon>Mamiellophyceae</taxon>
        <taxon>Mamiellales</taxon>
        <taxon>Mamiellaceae</taxon>
        <taxon>Micromonas</taxon>
    </lineage>
</organism>
<dbReference type="PANTHER" id="PTHR23215:SF0">
    <property type="entry name" value="BUB3-INTERACTING AND GLEBS MOTIF-CONTAINING PROTEIN ZNF207"/>
    <property type="match status" value="1"/>
</dbReference>
<evidence type="ECO:0000259" key="7">
    <source>
        <dbReference type="PROSITE" id="PS00028"/>
    </source>
</evidence>
<dbReference type="OrthoDB" id="1306014at2759"/>
<dbReference type="eggNOG" id="KOG2893">
    <property type="taxonomic scope" value="Eukaryota"/>
</dbReference>
<evidence type="ECO:0000256" key="3">
    <source>
        <dbReference type="ARBA" id="ARBA00022771"/>
    </source>
</evidence>
<proteinExistence type="predicted"/>
<gene>
    <name evidence="8" type="ORF">MICPUN_64342</name>
</gene>
<accession>C1EHT9</accession>
<feature type="compositionally biased region" description="Acidic residues" evidence="6">
    <location>
        <begin position="259"/>
        <end position="269"/>
    </location>
</feature>
<dbReference type="CDD" id="cd20908">
    <property type="entry name" value="SUF4-like"/>
    <property type="match status" value="1"/>
</dbReference>
<dbReference type="RefSeq" id="XP_002506306.1">
    <property type="nucleotide sequence ID" value="XM_002506260.1"/>
</dbReference>
<feature type="domain" description="C2H2-type" evidence="7">
    <location>
        <begin position="13"/>
        <end position="34"/>
    </location>
</feature>
<reference evidence="8 9" key="1">
    <citation type="journal article" date="2009" name="Science">
        <title>Green evolution and dynamic adaptations revealed by genomes of the marine picoeukaryotes Micromonas.</title>
        <authorList>
            <person name="Worden A.Z."/>
            <person name="Lee J.H."/>
            <person name="Mock T."/>
            <person name="Rouze P."/>
            <person name="Simmons M.P."/>
            <person name="Aerts A.L."/>
            <person name="Allen A.E."/>
            <person name="Cuvelier M.L."/>
            <person name="Derelle E."/>
            <person name="Everett M.V."/>
            <person name="Foulon E."/>
            <person name="Grimwood J."/>
            <person name="Gundlach H."/>
            <person name="Henrissat B."/>
            <person name="Napoli C."/>
            <person name="McDonald S.M."/>
            <person name="Parker M.S."/>
            <person name="Rombauts S."/>
            <person name="Salamov A."/>
            <person name="Von Dassow P."/>
            <person name="Badger J.H."/>
            <person name="Coutinho P.M."/>
            <person name="Demir E."/>
            <person name="Dubchak I."/>
            <person name="Gentemann C."/>
            <person name="Eikrem W."/>
            <person name="Gready J.E."/>
            <person name="John U."/>
            <person name="Lanier W."/>
            <person name="Lindquist E.A."/>
            <person name="Lucas S."/>
            <person name="Mayer K.F."/>
            <person name="Moreau H."/>
            <person name="Not F."/>
            <person name="Otillar R."/>
            <person name="Panaud O."/>
            <person name="Pangilinan J."/>
            <person name="Paulsen I."/>
            <person name="Piegu B."/>
            <person name="Poliakov A."/>
            <person name="Robbens S."/>
            <person name="Schmutz J."/>
            <person name="Toulza E."/>
            <person name="Wyss T."/>
            <person name="Zelensky A."/>
            <person name="Zhou K."/>
            <person name="Armbrust E.V."/>
            <person name="Bhattacharya D."/>
            <person name="Goodenough U.W."/>
            <person name="Van de Peer Y."/>
            <person name="Grigoriev I.V."/>
        </authorList>
    </citation>
    <scope>NUCLEOTIDE SEQUENCE [LARGE SCALE GENOMIC DNA]</scope>
    <source>
        <strain evidence="9">RCC299 / NOUM17</strain>
    </source>
</reference>
<dbReference type="GeneID" id="8249416"/>
<keyword evidence="2" id="KW-0479">Metal-binding</keyword>
<keyword evidence="4" id="KW-0862">Zinc</keyword>
<dbReference type="STRING" id="296587.C1EHT9"/>
<dbReference type="AlphaFoldDB" id="C1EHT9"/>
<protein>
    <recommendedName>
        <fullName evidence="7">C2H2-type domain-containing protein</fullName>
    </recommendedName>
</protein>
<evidence type="ECO:0000256" key="2">
    <source>
        <dbReference type="ARBA" id="ARBA00022723"/>
    </source>
</evidence>
<dbReference type="InParanoid" id="C1EHT9"/>
<dbReference type="SMART" id="SM00355">
    <property type="entry name" value="ZnF_C2H2"/>
    <property type="match status" value="2"/>
</dbReference>
<evidence type="ECO:0000256" key="5">
    <source>
        <dbReference type="ARBA" id="ARBA00023242"/>
    </source>
</evidence>
<dbReference type="EMBL" id="CP001333">
    <property type="protein sequence ID" value="ACO67564.1"/>
    <property type="molecule type" value="Genomic_DNA"/>
</dbReference>
<sequence>MGRKKRRAELPWCFYCDREFDDEKILQQHQRAKHFKCTHDRCNKRLMTAPGMAIHMLTVHKIKVEKVPNAIEGRDNPEWLIEGMNGIPEGFDFENNRALVDPKAENVVVTGKRPNLGEHAPPGAIGGWGAPPAVGMGMRPMMRPPGAMGMPGMPPPGFPPPMMPPPPYGMMPGMPGMMPPPGMMPGSMPGMMPPPGVAPAPQPQPVAPRPEQAPITETVMVWDDESESIEEKRASLSKYSGVEGRAAADGEGETKDPSAEGEEDGGDAR</sequence>
<evidence type="ECO:0000256" key="1">
    <source>
        <dbReference type="ARBA" id="ARBA00004123"/>
    </source>
</evidence>
<name>C1EHT9_MICCC</name>